<dbReference type="AlphaFoldDB" id="K2JMP3"/>
<keyword evidence="2" id="KW-1185">Reference proteome</keyword>
<evidence type="ECO:0000313" key="1">
    <source>
        <dbReference type="EMBL" id="EKE75657.1"/>
    </source>
</evidence>
<reference evidence="1 2" key="1">
    <citation type="journal article" date="2012" name="J. Bacteriol.">
        <title>Genome Sequence of Gallaecimonas xiamenensis Type Strain 3-C-1.</title>
        <authorList>
            <person name="Lai Q."/>
            <person name="Wang L."/>
            <person name="Wang W."/>
            <person name="Shao Z."/>
        </authorList>
    </citation>
    <scope>NUCLEOTIDE SEQUENCE [LARGE SCALE GENOMIC DNA]</scope>
    <source>
        <strain evidence="1 2">3-C-1</strain>
    </source>
</reference>
<accession>K2JMP3</accession>
<name>K2JMP3_9GAMM</name>
<dbReference type="EMBL" id="AMRI01000007">
    <property type="protein sequence ID" value="EKE75657.1"/>
    <property type="molecule type" value="Genomic_DNA"/>
</dbReference>
<protein>
    <submittedName>
        <fullName evidence="1">Uncharacterized protein</fullName>
    </submittedName>
</protein>
<proteinExistence type="predicted"/>
<evidence type="ECO:0000313" key="2">
    <source>
        <dbReference type="Proteomes" id="UP000006755"/>
    </source>
</evidence>
<organism evidence="1 2">
    <name type="scientific">Gallaecimonas xiamenensis 3-C-1</name>
    <dbReference type="NCBI Taxonomy" id="745411"/>
    <lineage>
        <taxon>Bacteria</taxon>
        <taxon>Pseudomonadati</taxon>
        <taxon>Pseudomonadota</taxon>
        <taxon>Gammaproteobacteria</taxon>
        <taxon>Enterobacterales</taxon>
        <taxon>Gallaecimonadaceae</taxon>
        <taxon>Gallaecimonas</taxon>
    </lineage>
</organism>
<sequence length="110" mass="12495">MLALIYLALGIGVGIDDRYASTYLSLNLCVNIEVDVRKDIEMSEKYLLLASRMKDEVMKDPNLKNYFYGSFDRAIEKYQERGVKSKDDPLLSKSGCEKLAKDAEKLMSSL</sequence>
<gene>
    <name evidence="1" type="ORF">B3C1_06243</name>
</gene>
<dbReference type="Proteomes" id="UP000006755">
    <property type="component" value="Unassembled WGS sequence"/>
</dbReference>
<comment type="caution">
    <text evidence="1">The sequence shown here is derived from an EMBL/GenBank/DDBJ whole genome shotgun (WGS) entry which is preliminary data.</text>
</comment>
<dbReference type="RefSeq" id="WP_008483646.1">
    <property type="nucleotide sequence ID" value="NZ_AMRI01000007.1"/>
</dbReference>